<comment type="caution">
    <text evidence="7">The sequence shown here is derived from an EMBL/GenBank/DDBJ whole genome shotgun (WGS) entry which is preliminary data.</text>
</comment>
<dbReference type="GO" id="GO:0006352">
    <property type="term" value="P:DNA-templated transcription initiation"/>
    <property type="evidence" value="ECO:0007669"/>
    <property type="project" value="InterPro"/>
</dbReference>
<dbReference type="EMBL" id="LBWA01000007">
    <property type="protein sequence ID" value="KKQ97877.1"/>
    <property type="molecule type" value="Genomic_DNA"/>
</dbReference>
<proteinExistence type="inferred from homology"/>
<comment type="similarity">
    <text evidence="1">Belongs to the sigma-70 factor family. ECF subfamily.</text>
</comment>
<dbReference type="Gene3D" id="1.10.10.10">
    <property type="entry name" value="Winged helix-like DNA-binding domain superfamily/Winged helix DNA-binding domain"/>
    <property type="match status" value="1"/>
</dbReference>
<organism evidence="7 8">
    <name type="scientific">Candidatus Woesebacteria bacterium GW2011_GWA1_39_12</name>
    <dbReference type="NCBI Taxonomy" id="1618549"/>
    <lineage>
        <taxon>Bacteria</taxon>
        <taxon>Candidatus Woeseibacteriota</taxon>
    </lineage>
</organism>
<dbReference type="InterPro" id="IPR014284">
    <property type="entry name" value="RNA_pol_sigma-70_dom"/>
</dbReference>
<evidence type="ECO:0000313" key="7">
    <source>
        <dbReference type="EMBL" id="KKQ97877.1"/>
    </source>
</evidence>
<evidence type="ECO:0000256" key="2">
    <source>
        <dbReference type="ARBA" id="ARBA00023015"/>
    </source>
</evidence>
<feature type="domain" description="RNA polymerase sigma-70 region 2" evidence="5">
    <location>
        <begin position="18"/>
        <end position="77"/>
    </location>
</feature>
<accession>A0A0G0M3J4</accession>
<evidence type="ECO:0000256" key="1">
    <source>
        <dbReference type="ARBA" id="ARBA00010641"/>
    </source>
</evidence>
<sequence length="186" mass="21620">MSKTPHKSFVILYRSFALPLMKFIVKRVGGNQDMAEEVFARTVSAAWEGWNAFEHKSSYFTWVCRIALNKIADYYREEIHKESVFVAPLLEEIAGANVTELSPTERLALDELRASVRACIKLLPEEKKQLLFLRYWKDLTIKEIAKQIGTSERAVEGKLYRARKKLDGIIFQEHPELLPDYLKKEK</sequence>
<keyword evidence="4" id="KW-0804">Transcription</keyword>
<dbReference type="InterPro" id="IPR036388">
    <property type="entry name" value="WH-like_DNA-bd_sf"/>
</dbReference>
<dbReference type="Gene3D" id="1.10.1740.10">
    <property type="match status" value="1"/>
</dbReference>
<dbReference type="Pfam" id="PF08281">
    <property type="entry name" value="Sigma70_r4_2"/>
    <property type="match status" value="1"/>
</dbReference>
<dbReference type="InterPro" id="IPR013325">
    <property type="entry name" value="RNA_pol_sigma_r2"/>
</dbReference>
<keyword evidence="2" id="KW-0805">Transcription regulation</keyword>
<dbReference type="PANTHER" id="PTHR43133">
    <property type="entry name" value="RNA POLYMERASE ECF-TYPE SIGMA FACTO"/>
    <property type="match status" value="1"/>
</dbReference>
<evidence type="ECO:0000256" key="3">
    <source>
        <dbReference type="ARBA" id="ARBA00023082"/>
    </source>
</evidence>
<protein>
    <submittedName>
        <fullName evidence="7">Sigma-70 family RNA polymerase sigma factor</fullName>
    </submittedName>
</protein>
<dbReference type="InterPro" id="IPR013324">
    <property type="entry name" value="RNA_pol_sigma_r3/r4-like"/>
</dbReference>
<dbReference type="Proteomes" id="UP000034325">
    <property type="component" value="Unassembled WGS sequence"/>
</dbReference>
<dbReference type="InterPro" id="IPR039425">
    <property type="entry name" value="RNA_pol_sigma-70-like"/>
</dbReference>
<dbReference type="InterPro" id="IPR013249">
    <property type="entry name" value="RNA_pol_sigma70_r4_t2"/>
</dbReference>
<dbReference type="GO" id="GO:0003677">
    <property type="term" value="F:DNA binding"/>
    <property type="evidence" value="ECO:0007669"/>
    <property type="project" value="InterPro"/>
</dbReference>
<dbReference type="InterPro" id="IPR007627">
    <property type="entry name" value="RNA_pol_sigma70_r2"/>
</dbReference>
<dbReference type="PATRIC" id="fig|1618549.4.peg.685"/>
<dbReference type="AlphaFoldDB" id="A0A0G0M3J4"/>
<evidence type="ECO:0000256" key="4">
    <source>
        <dbReference type="ARBA" id="ARBA00023163"/>
    </source>
</evidence>
<dbReference type="SUPFAM" id="SSF88659">
    <property type="entry name" value="Sigma3 and sigma4 domains of RNA polymerase sigma factors"/>
    <property type="match status" value="1"/>
</dbReference>
<dbReference type="NCBIfam" id="TIGR02937">
    <property type="entry name" value="sigma70-ECF"/>
    <property type="match status" value="1"/>
</dbReference>
<dbReference type="PANTHER" id="PTHR43133:SF51">
    <property type="entry name" value="RNA POLYMERASE SIGMA FACTOR"/>
    <property type="match status" value="1"/>
</dbReference>
<reference evidence="7 8" key="1">
    <citation type="journal article" date="2015" name="Nature">
        <title>rRNA introns, odd ribosomes, and small enigmatic genomes across a large radiation of phyla.</title>
        <authorList>
            <person name="Brown C.T."/>
            <person name="Hug L.A."/>
            <person name="Thomas B.C."/>
            <person name="Sharon I."/>
            <person name="Castelle C.J."/>
            <person name="Singh A."/>
            <person name="Wilkins M.J."/>
            <person name="Williams K.H."/>
            <person name="Banfield J.F."/>
        </authorList>
    </citation>
    <scope>NUCLEOTIDE SEQUENCE [LARGE SCALE GENOMIC DNA]</scope>
</reference>
<evidence type="ECO:0000259" key="6">
    <source>
        <dbReference type="Pfam" id="PF08281"/>
    </source>
</evidence>
<name>A0A0G0M3J4_9BACT</name>
<dbReference type="Pfam" id="PF04542">
    <property type="entry name" value="Sigma70_r2"/>
    <property type="match status" value="1"/>
</dbReference>
<keyword evidence="3" id="KW-0731">Sigma factor</keyword>
<dbReference type="GO" id="GO:0016987">
    <property type="term" value="F:sigma factor activity"/>
    <property type="evidence" value="ECO:0007669"/>
    <property type="project" value="UniProtKB-KW"/>
</dbReference>
<gene>
    <name evidence="7" type="ORF">UT23_C0007G0015</name>
</gene>
<dbReference type="SUPFAM" id="SSF88946">
    <property type="entry name" value="Sigma2 domain of RNA polymerase sigma factors"/>
    <property type="match status" value="1"/>
</dbReference>
<evidence type="ECO:0000259" key="5">
    <source>
        <dbReference type="Pfam" id="PF04542"/>
    </source>
</evidence>
<evidence type="ECO:0000313" key="8">
    <source>
        <dbReference type="Proteomes" id="UP000034325"/>
    </source>
</evidence>
<dbReference type="CDD" id="cd06171">
    <property type="entry name" value="Sigma70_r4"/>
    <property type="match status" value="1"/>
</dbReference>
<feature type="domain" description="RNA polymerase sigma factor 70 region 4 type 2" evidence="6">
    <location>
        <begin position="115"/>
        <end position="166"/>
    </location>
</feature>